<dbReference type="SUPFAM" id="SSF53448">
    <property type="entry name" value="Nucleotide-diphospho-sugar transferases"/>
    <property type="match status" value="1"/>
</dbReference>
<sequence length="276" mass="32337">MMKISVIIPTFNREKFLSRSLESVLSQSYTEFEIIIVDDGSTDRTYHEVKKYLKDSRVRYLYQSNQGVSSARNLGVFVSSGEWVSFLDSDDEWDSRKLEEQLSFINEHSEYSIIHCQENWFRNSKRVNLPKQYIKKGGDIFRDCLYLCAISPSTVMIKRDLFERLGGFSKDFIVCEDYELWLRICVEHRVGLVDKALVNKYAGHGDQLSVTTTAMDLYRVRALAQMLMSREFELNLKNEIISVLVKKCKILLNGFEKYGNFKNYEEVRDLLSRFEP</sequence>
<name>E1WXW7_HALMS</name>
<dbReference type="EMBL" id="FQ312005">
    <property type="protein sequence ID" value="CBW25924.1"/>
    <property type="molecule type" value="Genomic_DNA"/>
</dbReference>
<dbReference type="CAZy" id="GT2">
    <property type="family name" value="Glycosyltransferase Family 2"/>
</dbReference>
<dbReference type="Gene3D" id="3.90.550.10">
    <property type="entry name" value="Spore Coat Polysaccharide Biosynthesis Protein SpsA, Chain A"/>
    <property type="match status" value="1"/>
</dbReference>
<feature type="domain" description="Glycosyltransferase 2-like" evidence="1">
    <location>
        <begin position="5"/>
        <end position="165"/>
    </location>
</feature>
<dbReference type="PANTHER" id="PTHR43685">
    <property type="entry name" value="GLYCOSYLTRANSFERASE"/>
    <property type="match status" value="1"/>
</dbReference>
<dbReference type="AlphaFoldDB" id="E1WXW7"/>
<gene>
    <name evidence="2" type="ordered locus">BMS_1040</name>
</gene>
<dbReference type="GO" id="GO:0016740">
    <property type="term" value="F:transferase activity"/>
    <property type="evidence" value="ECO:0007669"/>
    <property type="project" value="UniProtKB-KW"/>
</dbReference>
<evidence type="ECO:0000259" key="1">
    <source>
        <dbReference type="Pfam" id="PF00535"/>
    </source>
</evidence>
<organism evidence="2 3">
    <name type="scientific">Halobacteriovorax marinus (strain ATCC BAA-682 / DSM 15412 / SJ)</name>
    <name type="common">Bacteriovorax marinus</name>
    <dbReference type="NCBI Taxonomy" id="862908"/>
    <lineage>
        <taxon>Bacteria</taxon>
        <taxon>Pseudomonadati</taxon>
        <taxon>Bdellovibrionota</taxon>
        <taxon>Bacteriovoracia</taxon>
        <taxon>Bacteriovoracales</taxon>
        <taxon>Halobacteriovoraceae</taxon>
        <taxon>Halobacteriovorax</taxon>
    </lineage>
</organism>
<dbReference type="InterPro" id="IPR050834">
    <property type="entry name" value="Glycosyltransf_2"/>
</dbReference>
<dbReference type="PANTHER" id="PTHR43685:SF2">
    <property type="entry name" value="GLYCOSYLTRANSFERASE 2-LIKE DOMAIN-CONTAINING PROTEIN"/>
    <property type="match status" value="1"/>
</dbReference>
<evidence type="ECO:0000313" key="3">
    <source>
        <dbReference type="Proteomes" id="UP000008963"/>
    </source>
</evidence>
<protein>
    <submittedName>
        <fullName evidence="2">Glycosyl transferase</fullName>
    </submittedName>
</protein>
<dbReference type="Pfam" id="PF00535">
    <property type="entry name" value="Glycos_transf_2"/>
    <property type="match status" value="1"/>
</dbReference>
<keyword evidence="2" id="KW-0808">Transferase</keyword>
<dbReference type="eggNOG" id="COG1216">
    <property type="taxonomic scope" value="Bacteria"/>
</dbReference>
<dbReference type="InterPro" id="IPR001173">
    <property type="entry name" value="Glyco_trans_2-like"/>
</dbReference>
<proteinExistence type="predicted"/>
<evidence type="ECO:0000313" key="2">
    <source>
        <dbReference type="EMBL" id="CBW25924.1"/>
    </source>
</evidence>
<dbReference type="KEGG" id="bmx:BMS_1040"/>
<keyword evidence="3" id="KW-1185">Reference proteome</keyword>
<accession>E1WXW7</accession>
<dbReference type="InterPro" id="IPR029044">
    <property type="entry name" value="Nucleotide-diphossugar_trans"/>
</dbReference>
<dbReference type="Proteomes" id="UP000008963">
    <property type="component" value="Chromosome"/>
</dbReference>
<dbReference type="HOGENOM" id="CLU_025996_0_0_7"/>
<dbReference type="PATRIC" id="fig|862908.3.peg.991"/>
<reference evidence="3" key="1">
    <citation type="journal article" date="2013" name="ISME J.">
        <title>A small predatory core genome in the divergent marine Bacteriovorax marinus SJ and the terrestrial Bdellovibrio bacteriovorus.</title>
        <authorList>
            <person name="Crossman L.C."/>
            <person name="Chen H."/>
            <person name="Cerdeno-Tarraga A.M."/>
            <person name="Brooks K."/>
            <person name="Quail M.A."/>
            <person name="Pineiro S.A."/>
            <person name="Hobley L."/>
            <person name="Sockett R.E."/>
            <person name="Bentley S.D."/>
            <person name="Parkhill J."/>
            <person name="Williams H.N."/>
            <person name="Stine O.C."/>
        </authorList>
    </citation>
    <scope>NUCLEOTIDE SEQUENCE [LARGE SCALE GENOMIC DNA]</scope>
    <source>
        <strain evidence="3">ATCC BAA-682 / DSM 15412 / SJ</strain>
    </source>
</reference>
<dbReference type="STRING" id="862908.BMS_1040"/>